<dbReference type="Gene3D" id="3.40.50.170">
    <property type="entry name" value="Formyl transferase, N-terminal domain"/>
    <property type="match status" value="1"/>
</dbReference>
<feature type="active site" description="Proton donor" evidence="4">
    <location>
        <position position="105"/>
    </location>
</feature>
<evidence type="ECO:0000256" key="3">
    <source>
        <dbReference type="ARBA" id="ARBA00022755"/>
    </source>
</evidence>
<evidence type="ECO:0000259" key="5">
    <source>
        <dbReference type="Pfam" id="PF00551"/>
    </source>
</evidence>
<sequence>MALVSGQGRNLQALIDACSAGHIAGDLVGVLSNRAAAPALARAQAAGIATRVVPHDDYPDREAFDTALAASIDAFEPGIVVLGGFMRVLGDAFVQRYTGRMINIHPSLLPRYPGLRTHQRALEAGDAEHGATVHFVTGQLDGGAPVIQGRVSVQAEDSPEILASRVMNEVEIRILPQTVAWMAEGALSLGDTRALLRGEAIETPLQLADLDERFR</sequence>
<dbReference type="UniPathway" id="UPA00074">
    <property type="reaction ID" value="UER00126"/>
</dbReference>
<dbReference type="NCBIfam" id="TIGR00639">
    <property type="entry name" value="PurN"/>
    <property type="match status" value="1"/>
</dbReference>
<evidence type="ECO:0000313" key="7">
    <source>
        <dbReference type="Proteomes" id="UP000295341"/>
    </source>
</evidence>
<evidence type="ECO:0000256" key="2">
    <source>
        <dbReference type="ARBA" id="ARBA00022679"/>
    </source>
</evidence>
<dbReference type="AlphaFoldDB" id="A0A4R7PBU3"/>
<dbReference type="Pfam" id="PF00551">
    <property type="entry name" value="Formyl_trans_N"/>
    <property type="match status" value="1"/>
</dbReference>
<feature type="binding site" evidence="4">
    <location>
        <position position="61"/>
    </location>
    <ligand>
        <name>(6R)-10-formyltetrahydrofolate</name>
        <dbReference type="ChEBI" id="CHEBI:195366"/>
    </ligand>
</feature>
<dbReference type="InterPro" id="IPR004607">
    <property type="entry name" value="GART"/>
</dbReference>
<evidence type="ECO:0000256" key="1">
    <source>
        <dbReference type="ARBA" id="ARBA00005054"/>
    </source>
</evidence>
<keyword evidence="7" id="KW-1185">Reference proteome</keyword>
<keyword evidence="3 4" id="KW-0658">Purine biosynthesis</keyword>
<feature type="domain" description="Formyl transferase N-terminal" evidence="5">
    <location>
        <begin position="3"/>
        <end position="178"/>
    </location>
</feature>
<dbReference type="PANTHER" id="PTHR43369">
    <property type="entry name" value="PHOSPHORIBOSYLGLYCINAMIDE FORMYLTRANSFERASE"/>
    <property type="match status" value="1"/>
</dbReference>
<comment type="caution">
    <text evidence="4">Lacks conserved residue(s) required for the propagation of feature annotation.</text>
</comment>
<feature type="site" description="Raises pKa of active site His" evidence="4">
    <location>
        <position position="141"/>
    </location>
</feature>
<comment type="catalytic activity">
    <reaction evidence="4">
        <text>N(1)-(5-phospho-beta-D-ribosyl)glycinamide + (6R)-10-formyltetrahydrofolate = N(2)-formyl-N(1)-(5-phospho-beta-D-ribosyl)glycinamide + (6S)-5,6,7,8-tetrahydrofolate + H(+)</text>
        <dbReference type="Rhea" id="RHEA:15053"/>
        <dbReference type="ChEBI" id="CHEBI:15378"/>
        <dbReference type="ChEBI" id="CHEBI:57453"/>
        <dbReference type="ChEBI" id="CHEBI:143788"/>
        <dbReference type="ChEBI" id="CHEBI:147286"/>
        <dbReference type="ChEBI" id="CHEBI:195366"/>
        <dbReference type="EC" id="2.1.2.2"/>
    </reaction>
</comment>
<dbReference type="GO" id="GO:0004644">
    <property type="term" value="F:phosphoribosylglycinamide formyltransferase activity"/>
    <property type="evidence" value="ECO:0007669"/>
    <property type="project" value="UniProtKB-UniRule"/>
</dbReference>
<comment type="pathway">
    <text evidence="1 4">Purine metabolism; IMP biosynthesis via de novo pathway; N(2)-formyl-N(1)-(5-phospho-D-ribosyl)glycinamide from N(1)-(5-phospho-D-ribosyl)glycinamide (10-formyl THF route): step 1/1.</text>
</comment>
<accession>A0A4R7PBU3</accession>
<dbReference type="EMBL" id="SOBT01000008">
    <property type="protein sequence ID" value="TDU31477.1"/>
    <property type="molecule type" value="Genomic_DNA"/>
</dbReference>
<keyword evidence="2 4" id="KW-0808">Transferase</keyword>
<organism evidence="6 7">
    <name type="scientific">Panacagrimonas perspica</name>
    <dbReference type="NCBI Taxonomy" id="381431"/>
    <lineage>
        <taxon>Bacteria</taxon>
        <taxon>Pseudomonadati</taxon>
        <taxon>Pseudomonadota</taxon>
        <taxon>Gammaproteobacteria</taxon>
        <taxon>Nevskiales</taxon>
        <taxon>Nevskiaceae</taxon>
        <taxon>Panacagrimonas</taxon>
    </lineage>
</organism>
<evidence type="ECO:0000256" key="4">
    <source>
        <dbReference type="HAMAP-Rule" id="MF_01930"/>
    </source>
</evidence>
<reference evidence="6 7" key="1">
    <citation type="submission" date="2019-03" db="EMBL/GenBank/DDBJ databases">
        <title>Genomic Encyclopedia of Type Strains, Phase IV (KMG-IV): sequencing the most valuable type-strain genomes for metagenomic binning, comparative biology and taxonomic classification.</title>
        <authorList>
            <person name="Goeker M."/>
        </authorList>
    </citation>
    <scope>NUCLEOTIDE SEQUENCE [LARGE SCALE GENOMIC DNA]</scope>
    <source>
        <strain evidence="6 7">DSM 26377</strain>
    </source>
</reference>
<dbReference type="Proteomes" id="UP000295341">
    <property type="component" value="Unassembled WGS sequence"/>
</dbReference>
<dbReference type="GO" id="GO:0005829">
    <property type="term" value="C:cytosol"/>
    <property type="evidence" value="ECO:0007669"/>
    <property type="project" value="TreeGrafter"/>
</dbReference>
<comment type="function">
    <text evidence="4">Catalyzes the transfer of a formyl group from 10-formyltetrahydrofolate to 5-phospho-ribosyl-glycinamide (GAR), producing 5-phospho-ribosyl-N-formylglycinamide (FGAR) and tetrahydrofolate.</text>
</comment>
<dbReference type="PANTHER" id="PTHR43369:SF2">
    <property type="entry name" value="PHOSPHORIBOSYLGLYCINAMIDE FORMYLTRANSFERASE"/>
    <property type="match status" value="1"/>
</dbReference>
<dbReference type="SUPFAM" id="SSF53328">
    <property type="entry name" value="Formyltransferase"/>
    <property type="match status" value="1"/>
</dbReference>
<evidence type="ECO:0000313" key="6">
    <source>
        <dbReference type="EMBL" id="TDU31477.1"/>
    </source>
</evidence>
<protein>
    <recommendedName>
        <fullName evidence="4">Phosphoribosylglycinamide formyltransferase</fullName>
        <ecNumber evidence="4">2.1.2.2</ecNumber>
    </recommendedName>
    <alternativeName>
        <fullName evidence="4">5'-phosphoribosylglycinamide transformylase</fullName>
    </alternativeName>
    <alternativeName>
        <fullName evidence="4">GAR transformylase</fullName>
        <shortName evidence="4">GART</shortName>
    </alternativeName>
</protein>
<feature type="binding site" evidence="4">
    <location>
        <position position="103"/>
    </location>
    <ligand>
        <name>(6R)-10-formyltetrahydrofolate</name>
        <dbReference type="ChEBI" id="CHEBI:195366"/>
    </ligand>
</feature>
<gene>
    <name evidence="4" type="primary">purN</name>
    <name evidence="6" type="ORF">DFR24_0847</name>
</gene>
<dbReference type="GO" id="GO:0006189">
    <property type="term" value="P:'de novo' IMP biosynthetic process"/>
    <property type="evidence" value="ECO:0007669"/>
    <property type="project" value="UniProtKB-UniRule"/>
</dbReference>
<dbReference type="InterPro" id="IPR002376">
    <property type="entry name" value="Formyl_transf_N"/>
</dbReference>
<dbReference type="InterPro" id="IPR036477">
    <property type="entry name" value="Formyl_transf_N_sf"/>
</dbReference>
<comment type="similarity">
    <text evidence="4">Belongs to the GART family.</text>
</comment>
<name>A0A4R7PBU3_9GAMM</name>
<comment type="caution">
    <text evidence="6">The sequence shown here is derived from an EMBL/GenBank/DDBJ whole genome shotgun (WGS) entry which is preliminary data.</text>
</comment>
<dbReference type="CDD" id="cd08645">
    <property type="entry name" value="FMT_core_GART"/>
    <property type="match status" value="1"/>
</dbReference>
<proteinExistence type="inferred from homology"/>
<dbReference type="HAMAP" id="MF_01930">
    <property type="entry name" value="PurN"/>
    <property type="match status" value="1"/>
</dbReference>
<dbReference type="EC" id="2.1.2.2" evidence="4"/>